<dbReference type="SMART" id="SM00826">
    <property type="entry name" value="PKS_DH"/>
    <property type="match status" value="1"/>
</dbReference>
<dbReference type="PANTHER" id="PTHR43775:SF37">
    <property type="entry name" value="SI:DKEY-61P9.11"/>
    <property type="match status" value="1"/>
</dbReference>
<dbReference type="InterPro" id="IPR049900">
    <property type="entry name" value="PKS_mFAS_DH"/>
</dbReference>
<dbReference type="Pfam" id="PF02801">
    <property type="entry name" value="Ketoacyl-synt_C"/>
    <property type="match status" value="2"/>
</dbReference>
<feature type="region of interest" description="N-terminal hotdog fold" evidence="5">
    <location>
        <begin position="1394"/>
        <end position="1512"/>
    </location>
</feature>
<dbReference type="FunFam" id="3.40.47.10:FF:000019">
    <property type="entry name" value="Polyketide synthase type I"/>
    <property type="match status" value="1"/>
</dbReference>
<dbReference type="GO" id="GO:0005886">
    <property type="term" value="C:plasma membrane"/>
    <property type="evidence" value="ECO:0007669"/>
    <property type="project" value="TreeGrafter"/>
</dbReference>
<sequence>MSQHVPIAVVGIACRFPGADDHRRFWNLIRNGGSHIGEVPQARWDMGGTEPEDASGHHAGHPPSRWAGLIDDVDAFDAQFFRLSPLEAESTDPQQRIMLELAWSCLEDAAIAPSALAGRDVGVFIGSYNLDYKELQERQLREVAAHHSTGTIGAVIANRLSHFFDFRGPSVVVDTASSASLHALHLAVQSLQQGECALALTGGINLVLTPARYTSFAKAGMLSPTGSCRPFDERADGYVRGEGGGTVLLKPLADAVRDGDHIYGVIRGSAVNHSGRTRTLTHPSDDAQAQVVAEALARADVSPETIAYVEAHGTGTPTGDPVEFEGLVEGFRRASGAPDAGEHNYCGLGSVKPNIGHLEAAAGIAGLIKVLLALEQRQLPGLRDFQRLNPRIDLDGTPFHIADRLREWKPLRSRAGEPLPRRASVSSFGIGGTNAHVVLEEAPTTPPADPPNLPAHLLCLSARTSTALRRRIRDLREWLDGDGAHATLNDLSATLLLGREHLARRTALVVRDRDDLRAKLTLLLDTGRADDCFHEPEGAPSDGEPAGAPWAGDEAGSGLPAAEYHERLLNLAKSFAAGHDHAWEALFTSSPGRRLGLPGYAFDRQRFWITPDTADETAPSRTPLSATGEAADSAIEQEGLVADMTARTCRGERADTDVRERVEADLRSLVSGVLKLAADEIHPRDRLSDLGCDSVGNTLLALRLGEHYGIDVAPSFFYGYFTLEMVRDRLLEEPYADAVVRTYTAAEESTAERAVPTGTEAPTVPRAESAPGTGAATSSATDAGHDGDHRIAVIGMSGRFPQARTVDELWQVLAEGREAVTPVPAHRLGNWAGVGNAPRVRGGWLPGEAEFDPLFFEISPKEAEQMDPRQRLLLQEAWRALEDAGYGAKQLGDNTMGMFVGAEQSDYPGLADDGQTLTSGHDGIMAARLSYFLNFSGPVLTVNTACSAGLAAVHQACLSLRSGECDTAVAAGVSLLAGPQFHEHATQAGMLSPDGVCYAFDKRANGMVMGEAIAAVVLKPLAKALADGDRVHAVITASGLNHDGRTNGITAPSQPAQVALLDSVYRRFGVDPAEIEHVIAHGTGTRLGDPIEVNALTEAFGRYTDKTQYCALTSVKPSVGHTLAASGVVSLIALVQALRHRTIPASLHSEQESEYIDWTRSPFRVNKEARPWPVRPGRERTGAVSSFGISGTNVHVVVESHGDGSAARPAVSRPSYLLALSAKTEEALRTRVADLLAFLRAGGADDVGLGRISSTLLAGRHHFAHRCALVADTSEDAERLLRQVLDGKKDPHVFRGLTGRDFRPQNALTEYGNELIGRARDGDRDSRYRDAVRALADLYCQGYELAWENLYGDRPLTCVSLPGYPFARETYWAGPATAGRAPSPHDRPASAVLHPLLDANVSTLGSQRFAKRLSASEFFLRDHVVDGKILLPGVAHMEMAYAASRLATGSDSVTLRGIIWGRPVVMDDTSRSVHIELTPLDREALEFVIHDGAEEGRTVFSQGRADYAADPSTPPRGAIDVAAIRARCTTRRENPEIFASLRELGFGYGETFQAMETLYCGETEALARIVLGDGLEEEYPRFTLHPSLFDAALNALRGIGEQDGVLRIPFSLDELAVFAPIPRQSYCYATVHRIARDGTMSVDLAICDDSGTECVRLTGLVFKEFTADKSEKLHYYVPRWTDAGTDADTGAGSAGRPEGPGAGRTLLVLDDEDTRHTPLASGCAGRVVRVRNGNAFEESGPDLFTVDRRSAGDFDRLLRTLDERGLAPRTIVNFWPLTPDPSDLTIELESLLHLFRAVHRAGTEQEVRYLFVLPDRSGPQRAAAEALLGFGRAVTAVDHLFRVESLQVADAHDAD</sequence>
<evidence type="ECO:0000256" key="5">
    <source>
        <dbReference type="PROSITE-ProRule" id="PRU01363"/>
    </source>
</evidence>
<dbReference type="InterPro" id="IPR050091">
    <property type="entry name" value="PKS_NRPS_Biosynth_Enz"/>
</dbReference>
<dbReference type="GO" id="GO:0071770">
    <property type="term" value="P:DIM/DIP cell wall layer assembly"/>
    <property type="evidence" value="ECO:0007669"/>
    <property type="project" value="TreeGrafter"/>
</dbReference>
<dbReference type="SUPFAM" id="SSF53901">
    <property type="entry name" value="Thiolase-like"/>
    <property type="match status" value="2"/>
</dbReference>
<dbReference type="GO" id="GO:0005737">
    <property type="term" value="C:cytoplasm"/>
    <property type="evidence" value="ECO:0007669"/>
    <property type="project" value="TreeGrafter"/>
</dbReference>
<dbReference type="RefSeq" id="WP_004936900.1">
    <property type="nucleotide sequence ID" value="NZ_GG657758.1"/>
</dbReference>
<evidence type="ECO:0000256" key="3">
    <source>
        <dbReference type="ARBA" id="ARBA00022679"/>
    </source>
</evidence>
<proteinExistence type="predicted"/>
<dbReference type="Pfam" id="PF21394">
    <property type="entry name" value="Beta-ketacyl_N"/>
    <property type="match status" value="1"/>
</dbReference>
<feature type="region of interest" description="Disordered" evidence="6">
    <location>
        <begin position="746"/>
        <end position="787"/>
    </location>
</feature>
<dbReference type="InterPro" id="IPR020841">
    <property type="entry name" value="PKS_Beta-ketoAc_synthase_dom"/>
</dbReference>
<dbReference type="PANTHER" id="PTHR43775">
    <property type="entry name" value="FATTY ACID SYNTHASE"/>
    <property type="match status" value="1"/>
</dbReference>
<gene>
    <name evidence="10" type="ORF">SSRG_06288</name>
</gene>
<dbReference type="InterPro" id="IPR014031">
    <property type="entry name" value="Ketoacyl_synth_C"/>
</dbReference>
<dbReference type="Gene3D" id="1.10.1240.100">
    <property type="match status" value="2"/>
</dbReference>
<evidence type="ECO:0000313" key="10">
    <source>
        <dbReference type="EMBL" id="EFL43484.1"/>
    </source>
</evidence>
<evidence type="ECO:0000259" key="9">
    <source>
        <dbReference type="PROSITE" id="PS52019"/>
    </source>
</evidence>
<reference evidence="10" key="1">
    <citation type="submission" date="2009-02" db="EMBL/GenBank/DDBJ databases">
        <title>Annotation of Streptomyces griseoflavus strain Tu4000.</title>
        <authorList>
            <consortium name="The Broad Institute Genome Sequencing Platform"/>
            <consortium name="Broad Institute Microbial Sequencing Center"/>
            <person name="Fischbach M."/>
            <person name="Godfrey P."/>
            <person name="Ward D."/>
            <person name="Young S."/>
            <person name="Zeng Q."/>
            <person name="Koehrsen M."/>
            <person name="Alvarado L."/>
            <person name="Berlin A.M."/>
            <person name="Bochicchio J."/>
            <person name="Borenstein D."/>
            <person name="Chapman S.B."/>
            <person name="Chen Z."/>
            <person name="Engels R."/>
            <person name="Freedman E."/>
            <person name="Gellesch M."/>
            <person name="Goldberg J."/>
            <person name="Griggs A."/>
            <person name="Gujja S."/>
            <person name="Heilman E.R."/>
            <person name="Heiman D.I."/>
            <person name="Hepburn T.A."/>
            <person name="Howarth C."/>
            <person name="Jen D."/>
            <person name="Larson L."/>
            <person name="Lewis B."/>
            <person name="Mehta T."/>
            <person name="Park D."/>
            <person name="Pearson M."/>
            <person name="Richards J."/>
            <person name="Roberts A."/>
            <person name="Saif S."/>
            <person name="Shea T.D."/>
            <person name="Shenoy N."/>
            <person name="Sisk P."/>
            <person name="Stolte C."/>
            <person name="Sykes S.N."/>
            <person name="Thomson T."/>
            <person name="Walk T."/>
            <person name="White J."/>
            <person name="Yandava C."/>
            <person name="Straight P."/>
            <person name="Clardy J."/>
            <person name="Hung D."/>
            <person name="Kolter R."/>
            <person name="Mekalanos J."/>
            <person name="Walker S."/>
            <person name="Walsh C.T."/>
            <person name="Wieland-Brown L.C."/>
            <person name="Haas B."/>
            <person name="Nusbaum C."/>
            <person name="Birren B."/>
        </authorList>
    </citation>
    <scope>NUCLEOTIDE SEQUENCE [LARGE SCALE GENOMIC DNA]</scope>
    <source>
        <strain evidence="10">Tu4000</strain>
    </source>
</reference>
<dbReference type="InterPro" id="IPR009081">
    <property type="entry name" value="PP-bd_ACP"/>
</dbReference>
<dbReference type="Gene3D" id="1.10.1200.10">
    <property type="entry name" value="ACP-like"/>
    <property type="match status" value="1"/>
</dbReference>
<keyword evidence="4" id="KW-0012">Acyltransferase</keyword>
<dbReference type="SMART" id="SM00823">
    <property type="entry name" value="PKS_PP"/>
    <property type="match status" value="1"/>
</dbReference>
<dbReference type="InterPro" id="IPR049551">
    <property type="entry name" value="PKS_DH_C"/>
</dbReference>
<feature type="domain" description="Carrier" evidence="7">
    <location>
        <begin position="657"/>
        <end position="734"/>
    </location>
</feature>
<dbReference type="Gene3D" id="3.10.129.110">
    <property type="entry name" value="Polyketide synthase dehydratase"/>
    <property type="match status" value="1"/>
</dbReference>
<dbReference type="Pfam" id="PF22621">
    <property type="entry name" value="CurL-like_PKS_C"/>
    <property type="match status" value="1"/>
</dbReference>
<dbReference type="InterPro" id="IPR042104">
    <property type="entry name" value="PKS_dehydratase_sf"/>
</dbReference>
<dbReference type="Pfam" id="PF00109">
    <property type="entry name" value="ketoacyl-synt"/>
    <property type="match status" value="2"/>
</dbReference>
<dbReference type="PROSITE" id="PS52019">
    <property type="entry name" value="PKS_MFAS_DH"/>
    <property type="match status" value="1"/>
</dbReference>
<dbReference type="Pfam" id="PF14765">
    <property type="entry name" value="PS-DH"/>
    <property type="match status" value="1"/>
</dbReference>
<evidence type="ECO:0000313" key="11">
    <source>
        <dbReference type="Proteomes" id="UP000002968"/>
    </source>
</evidence>
<dbReference type="InterPro" id="IPR032821">
    <property type="entry name" value="PKS_assoc"/>
</dbReference>
<keyword evidence="1" id="KW-0596">Phosphopantetheine</keyword>
<evidence type="ECO:0000259" key="7">
    <source>
        <dbReference type="PROSITE" id="PS50075"/>
    </source>
</evidence>
<dbReference type="GO" id="GO:0004312">
    <property type="term" value="F:fatty acid synthase activity"/>
    <property type="evidence" value="ECO:0007669"/>
    <property type="project" value="TreeGrafter"/>
</dbReference>
<dbReference type="GO" id="GO:0006633">
    <property type="term" value="P:fatty acid biosynthetic process"/>
    <property type="evidence" value="ECO:0007669"/>
    <property type="project" value="InterPro"/>
</dbReference>
<dbReference type="InterPro" id="IPR018201">
    <property type="entry name" value="Ketoacyl_synth_AS"/>
</dbReference>
<feature type="region of interest" description="Disordered" evidence="6">
    <location>
        <begin position="42"/>
        <end position="63"/>
    </location>
</feature>
<dbReference type="Gene3D" id="3.40.47.10">
    <property type="match status" value="2"/>
</dbReference>
<keyword evidence="3" id="KW-0808">Transferase</keyword>
<name>D9XPH2_9ACTN</name>
<dbReference type="InterPro" id="IPR049552">
    <property type="entry name" value="PKS_DH_N"/>
</dbReference>
<dbReference type="CDD" id="cd00833">
    <property type="entry name" value="PKS"/>
    <property type="match status" value="2"/>
</dbReference>
<feature type="active site" description="Proton acceptor; for dehydratase activity" evidence="5">
    <location>
        <position position="1423"/>
    </location>
</feature>
<dbReference type="InterPro" id="IPR014030">
    <property type="entry name" value="Ketoacyl_synth_N"/>
</dbReference>
<evidence type="ECO:0000256" key="6">
    <source>
        <dbReference type="SAM" id="MobiDB-lite"/>
    </source>
</evidence>
<accession>D9XPH2</accession>
<keyword evidence="11" id="KW-1185">Reference proteome</keyword>
<feature type="region of interest" description="C-terminal hotdog fold" evidence="5">
    <location>
        <begin position="1529"/>
        <end position="1671"/>
    </location>
</feature>
<feature type="domain" description="Ketosynthase family 3 (KS3)" evidence="8">
    <location>
        <begin position="788"/>
        <end position="1200"/>
    </location>
</feature>
<dbReference type="EMBL" id="GG657758">
    <property type="protein sequence ID" value="EFL43484.1"/>
    <property type="molecule type" value="Genomic_DNA"/>
</dbReference>
<dbReference type="PROSITE" id="PS00606">
    <property type="entry name" value="KS3_1"/>
    <property type="match status" value="1"/>
</dbReference>
<dbReference type="InterPro" id="IPR049490">
    <property type="entry name" value="C883_1060-like_KR_N"/>
</dbReference>
<feature type="domain" description="PKS/mFAS DH" evidence="9">
    <location>
        <begin position="1394"/>
        <end position="1671"/>
    </location>
</feature>
<dbReference type="PROSITE" id="PS52004">
    <property type="entry name" value="KS3_2"/>
    <property type="match status" value="2"/>
</dbReference>
<feature type="domain" description="Ketosynthase family 3 (KS3)" evidence="8">
    <location>
        <begin position="4"/>
        <end position="441"/>
    </location>
</feature>
<evidence type="ECO:0000256" key="1">
    <source>
        <dbReference type="ARBA" id="ARBA00022450"/>
    </source>
</evidence>
<dbReference type="GO" id="GO:0033068">
    <property type="term" value="P:macrolide biosynthetic process"/>
    <property type="evidence" value="ECO:0007669"/>
    <property type="project" value="UniProtKB-ARBA"/>
</dbReference>
<feature type="active site" description="Proton donor; for dehydratase activity" evidence="5">
    <location>
        <position position="1590"/>
    </location>
</feature>
<evidence type="ECO:0000256" key="2">
    <source>
        <dbReference type="ARBA" id="ARBA00022553"/>
    </source>
</evidence>
<dbReference type="Pfam" id="PF16197">
    <property type="entry name" value="KAsynt_C_assoc"/>
    <property type="match status" value="1"/>
</dbReference>
<dbReference type="SUPFAM" id="SSF47336">
    <property type="entry name" value="ACP-like"/>
    <property type="match status" value="1"/>
</dbReference>
<dbReference type="eggNOG" id="COG3321">
    <property type="taxonomic scope" value="Bacteria"/>
</dbReference>
<evidence type="ECO:0000256" key="4">
    <source>
        <dbReference type="ARBA" id="ARBA00023315"/>
    </source>
</evidence>
<feature type="non-terminal residue" evidence="10">
    <location>
        <position position="1855"/>
    </location>
</feature>
<organism evidence="10 11">
    <name type="scientific">Streptomyces griseoflavus Tu4000</name>
    <dbReference type="NCBI Taxonomy" id="467200"/>
    <lineage>
        <taxon>Bacteria</taxon>
        <taxon>Bacillati</taxon>
        <taxon>Actinomycetota</taxon>
        <taxon>Actinomycetes</taxon>
        <taxon>Kitasatosporales</taxon>
        <taxon>Streptomycetaceae</taxon>
        <taxon>Streptomyces</taxon>
    </lineage>
</organism>
<dbReference type="Pfam" id="PF21089">
    <property type="entry name" value="PKS_DH_N"/>
    <property type="match status" value="1"/>
</dbReference>
<keyword evidence="2" id="KW-0597">Phosphoprotein</keyword>
<dbReference type="Pfam" id="PF00550">
    <property type="entry name" value="PP-binding"/>
    <property type="match status" value="1"/>
</dbReference>
<dbReference type="PROSITE" id="PS50075">
    <property type="entry name" value="CARRIER"/>
    <property type="match status" value="1"/>
</dbReference>
<dbReference type="Proteomes" id="UP000002968">
    <property type="component" value="Unassembled WGS sequence"/>
</dbReference>
<feature type="compositionally biased region" description="Low complexity" evidence="6">
    <location>
        <begin position="767"/>
        <end position="782"/>
    </location>
</feature>
<dbReference type="SMART" id="SM00825">
    <property type="entry name" value="PKS_KS"/>
    <property type="match status" value="2"/>
</dbReference>
<dbReference type="InterPro" id="IPR020806">
    <property type="entry name" value="PKS_PP-bd"/>
</dbReference>
<feature type="region of interest" description="Disordered" evidence="6">
    <location>
        <begin position="531"/>
        <end position="557"/>
    </location>
</feature>
<dbReference type="InterPro" id="IPR036736">
    <property type="entry name" value="ACP-like_sf"/>
</dbReference>
<protein>
    <submittedName>
        <fullName evidence="10">Polyketide synthase</fullName>
    </submittedName>
</protein>
<dbReference type="GO" id="GO:0031177">
    <property type="term" value="F:phosphopantetheine binding"/>
    <property type="evidence" value="ECO:0007669"/>
    <property type="project" value="InterPro"/>
</dbReference>
<dbReference type="InterPro" id="IPR020807">
    <property type="entry name" value="PKS_DH"/>
</dbReference>
<dbReference type="InterPro" id="IPR016039">
    <property type="entry name" value="Thiolase-like"/>
</dbReference>
<dbReference type="GO" id="GO:0004315">
    <property type="term" value="F:3-oxoacyl-[acyl-carrier-protein] synthase activity"/>
    <property type="evidence" value="ECO:0007669"/>
    <property type="project" value="InterPro"/>
</dbReference>
<dbReference type="STRING" id="467200.SSRG_06288"/>
<dbReference type="HOGENOM" id="CLU_000986_1_0_11"/>
<evidence type="ECO:0000259" key="8">
    <source>
        <dbReference type="PROSITE" id="PS52004"/>
    </source>
</evidence>